<dbReference type="InterPro" id="IPR000054">
    <property type="entry name" value="Ribosomal_eL31"/>
</dbReference>
<accession>A0ABD3NCX5</accession>
<evidence type="ECO:0000256" key="1">
    <source>
        <dbReference type="ARBA" id="ARBA00010808"/>
    </source>
</evidence>
<evidence type="ECO:0000313" key="7">
    <source>
        <dbReference type="Proteomes" id="UP001530400"/>
    </source>
</evidence>
<evidence type="ECO:0000256" key="4">
    <source>
        <dbReference type="SAM" id="MobiDB-lite"/>
    </source>
</evidence>
<proteinExistence type="inferred from homology"/>
<dbReference type="GO" id="GO:0005840">
    <property type="term" value="C:ribosome"/>
    <property type="evidence" value="ECO:0007669"/>
    <property type="project" value="UniProtKB-KW"/>
</dbReference>
<dbReference type="InterPro" id="IPR020052">
    <property type="entry name" value="Ribosomal_eL31_CS"/>
</dbReference>
<dbReference type="EMBL" id="JALLPJ020001216">
    <property type="protein sequence ID" value="KAL3773893.1"/>
    <property type="molecule type" value="Genomic_DNA"/>
</dbReference>
<dbReference type="FunFam" id="3.10.440.10:FF:000001">
    <property type="entry name" value="60S ribosomal protein L31"/>
    <property type="match status" value="1"/>
</dbReference>
<comment type="similarity">
    <text evidence="1">Belongs to the eukaryotic ribosomal protein eL31 family.</text>
</comment>
<keyword evidence="2" id="KW-0689">Ribosomal protein</keyword>
<sequence length="296" mass="31836">MARERKAKPDLVSRDYTIHLAKYTHKTTFKSKTPRAIKKIKEFATKAMGTKDVRLDVDVNKFVWSQGVRNPPKRIRVRLSRKRNEDEDADEKLYTYVQLVKVPKTLYYDVVDGVFCARMESESEGWLSFGISSGGGMVPAEAVIGIPDDGTVLKYDLTSKSDSGVVAMSDDKQTLMDTSIEQADGMTIMTFAKIMDEDQYPLVIGDNTCIYAQASSNTLGYHGGNRGSFTLTLQESTTGTSSTAAAGGTNPTESAATTPAPEGTAPGDNGSSSGNVARSVGTLLLSAGAAVAWFGL</sequence>
<dbReference type="InterPro" id="IPR023621">
    <property type="entry name" value="Ribosomal_eL31_dom_sf"/>
</dbReference>
<keyword evidence="3" id="KW-0687">Ribonucleoprotein</keyword>
<dbReference type="PANTHER" id="PTHR10956:SF0">
    <property type="entry name" value="60S RIBOSOMAL PROTEIN L31"/>
    <property type="match status" value="1"/>
</dbReference>
<dbReference type="CDD" id="cd09631">
    <property type="entry name" value="DOMON_DOH"/>
    <property type="match status" value="1"/>
</dbReference>
<dbReference type="Pfam" id="PF01198">
    <property type="entry name" value="Ribosomal_L31e"/>
    <property type="match status" value="1"/>
</dbReference>
<evidence type="ECO:0000259" key="5">
    <source>
        <dbReference type="PROSITE" id="PS50836"/>
    </source>
</evidence>
<dbReference type="PROSITE" id="PS50836">
    <property type="entry name" value="DOMON"/>
    <property type="match status" value="1"/>
</dbReference>
<evidence type="ECO:0000256" key="2">
    <source>
        <dbReference type="ARBA" id="ARBA00022980"/>
    </source>
</evidence>
<dbReference type="CDD" id="cd00463">
    <property type="entry name" value="Ribosomal_L31e"/>
    <property type="match status" value="1"/>
</dbReference>
<comment type="caution">
    <text evidence="6">The sequence shown here is derived from an EMBL/GenBank/DDBJ whole genome shotgun (WGS) entry which is preliminary data.</text>
</comment>
<evidence type="ECO:0000256" key="3">
    <source>
        <dbReference type="ARBA" id="ARBA00023274"/>
    </source>
</evidence>
<dbReference type="PANTHER" id="PTHR10956">
    <property type="entry name" value="60S RIBOSOMAL PROTEIN L31"/>
    <property type="match status" value="1"/>
</dbReference>
<dbReference type="Pfam" id="PF03351">
    <property type="entry name" value="DOMON"/>
    <property type="match status" value="1"/>
</dbReference>
<feature type="domain" description="DOMON" evidence="5">
    <location>
        <begin position="98"/>
        <end position="214"/>
    </location>
</feature>
<dbReference type="AlphaFoldDB" id="A0ABD3NCX5"/>
<dbReference type="PROSITE" id="PS01144">
    <property type="entry name" value="RIBOSOMAL_L31E"/>
    <property type="match status" value="1"/>
</dbReference>
<dbReference type="SMART" id="SM01380">
    <property type="entry name" value="Ribosomal_L31e"/>
    <property type="match status" value="1"/>
</dbReference>
<dbReference type="InterPro" id="IPR005018">
    <property type="entry name" value="DOMON_domain"/>
</dbReference>
<reference evidence="6 7" key="1">
    <citation type="submission" date="2024-10" db="EMBL/GenBank/DDBJ databases">
        <title>Updated reference genomes for cyclostephanoid diatoms.</title>
        <authorList>
            <person name="Roberts W.R."/>
            <person name="Alverson A.J."/>
        </authorList>
    </citation>
    <scope>NUCLEOTIDE SEQUENCE [LARGE SCALE GENOMIC DNA]</scope>
    <source>
        <strain evidence="6 7">AJA010-31</strain>
    </source>
</reference>
<protein>
    <recommendedName>
        <fullName evidence="5">DOMON domain-containing protein</fullName>
    </recommendedName>
</protein>
<evidence type="ECO:0000313" key="6">
    <source>
        <dbReference type="EMBL" id="KAL3773893.1"/>
    </source>
</evidence>
<dbReference type="SUPFAM" id="SSF54575">
    <property type="entry name" value="Ribosomal protein L31e"/>
    <property type="match status" value="1"/>
</dbReference>
<feature type="compositionally biased region" description="Low complexity" evidence="4">
    <location>
        <begin position="236"/>
        <end position="267"/>
    </location>
</feature>
<organism evidence="6 7">
    <name type="scientific">Cyclotella atomus</name>
    <dbReference type="NCBI Taxonomy" id="382360"/>
    <lineage>
        <taxon>Eukaryota</taxon>
        <taxon>Sar</taxon>
        <taxon>Stramenopiles</taxon>
        <taxon>Ochrophyta</taxon>
        <taxon>Bacillariophyta</taxon>
        <taxon>Coscinodiscophyceae</taxon>
        <taxon>Thalassiosirophycidae</taxon>
        <taxon>Stephanodiscales</taxon>
        <taxon>Stephanodiscaceae</taxon>
        <taxon>Cyclotella</taxon>
    </lineage>
</organism>
<name>A0ABD3NCX5_9STRA</name>
<gene>
    <name evidence="6" type="ORF">ACHAWO_007213</name>
</gene>
<keyword evidence="7" id="KW-1185">Reference proteome</keyword>
<dbReference type="Proteomes" id="UP001530400">
    <property type="component" value="Unassembled WGS sequence"/>
</dbReference>
<dbReference type="InterPro" id="IPR045266">
    <property type="entry name" value="DOH_DOMON"/>
</dbReference>
<dbReference type="Gene3D" id="3.10.440.10">
    <property type="match status" value="1"/>
</dbReference>
<dbReference type="GO" id="GO:1990904">
    <property type="term" value="C:ribonucleoprotein complex"/>
    <property type="evidence" value="ECO:0007669"/>
    <property type="project" value="UniProtKB-KW"/>
</dbReference>
<feature type="region of interest" description="Disordered" evidence="4">
    <location>
        <begin position="236"/>
        <end position="274"/>
    </location>
</feature>